<dbReference type="InterPro" id="IPR036866">
    <property type="entry name" value="RibonucZ/Hydroxyglut_hydro"/>
</dbReference>
<dbReference type="AlphaFoldDB" id="A0A136Q1E0"/>
<sequence length="287" mass="31693">MGLKNRKKRYTMICIGTDRKAQHMELKIAPLFSGSKGNCIYVGTERSKVLVDAGYSCTKIVSELQKVDIHMEDIDGILITHEHSDHIAGVGVISRKFDIPVYANGQTWCEMEKRLGEVRPGNIRVIDEQDFYVGELCVQPYEISHDAVRPFGYSLTAGGKKVSVMTDLGRVTEKMLAQVAGSSIVLLESNHDVEMLKCGPYPYYLKRRILSTHGHLSNDDAAQTAMRLAAAGVRGILLGHLSEKNNFYELAYETVCGFLRQNGVVIGKHVAVAMAKREGVTGIYAAV</sequence>
<dbReference type="STRING" id="626937.HMPREF3293_02582"/>
<keyword evidence="3" id="KW-1185">Reference proteome</keyword>
<dbReference type="InterPro" id="IPR052533">
    <property type="entry name" value="WalJ/YycJ-like"/>
</dbReference>
<dbReference type="SMART" id="SM00849">
    <property type="entry name" value="Lactamase_B"/>
    <property type="match status" value="1"/>
</dbReference>
<evidence type="ECO:0000313" key="2">
    <source>
        <dbReference type="EMBL" id="KXK64503.1"/>
    </source>
</evidence>
<gene>
    <name evidence="2" type="ORF">HMPREF3293_02582</name>
</gene>
<feature type="domain" description="Metallo-beta-lactamase" evidence="1">
    <location>
        <begin position="36"/>
        <end position="213"/>
    </location>
</feature>
<dbReference type="Gene3D" id="3.60.15.10">
    <property type="entry name" value="Ribonuclease Z/Hydroxyacylglutathione hydrolase-like"/>
    <property type="match status" value="1"/>
</dbReference>
<dbReference type="InterPro" id="IPR001279">
    <property type="entry name" value="Metallo-B-lactamas"/>
</dbReference>
<comment type="caution">
    <text evidence="2">The sequence shown here is derived from an EMBL/GenBank/DDBJ whole genome shotgun (WGS) entry which is preliminary data.</text>
</comment>
<dbReference type="KEGG" id="cmiu:B1H56_00555"/>
<name>A0A136Q1E0_9FIRM</name>
<dbReference type="PANTHER" id="PTHR47619">
    <property type="entry name" value="METALLO-HYDROLASE YYCJ-RELATED"/>
    <property type="match status" value="1"/>
</dbReference>
<evidence type="ECO:0000313" key="3">
    <source>
        <dbReference type="Proteomes" id="UP000070366"/>
    </source>
</evidence>
<proteinExistence type="predicted"/>
<dbReference type="EMBL" id="LSZW01000064">
    <property type="protein sequence ID" value="KXK64503.1"/>
    <property type="molecule type" value="Genomic_DNA"/>
</dbReference>
<protein>
    <submittedName>
        <fullName evidence="2">Metallo-beta-lactamase domain protein</fullName>
    </submittedName>
</protein>
<organism evidence="2 3">
    <name type="scientific">Christensenella minuta</name>
    <dbReference type="NCBI Taxonomy" id="626937"/>
    <lineage>
        <taxon>Bacteria</taxon>
        <taxon>Bacillati</taxon>
        <taxon>Bacillota</taxon>
        <taxon>Clostridia</taxon>
        <taxon>Christensenellales</taxon>
        <taxon>Christensenellaceae</taxon>
        <taxon>Christensenella</taxon>
    </lineage>
</organism>
<evidence type="ECO:0000259" key="1">
    <source>
        <dbReference type="SMART" id="SM00849"/>
    </source>
</evidence>
<dbReference type="PATRIC" id="fig|626937.4.peg.2540"/>
<dbReference type="SUPFAM" id="SSF56281">
    <property type="entry name" value="Metallo-hydrolase/oxidoreductase"/>
    <property type="match status" value="1"/>
</dbReference>
<dbReference type="PANTHER" id="PTHR47619:SF1">
    <property type="entry name" value="EXODEOXYRIBONUCLEASE WALJ"/>
    <property type="match status" value="1"/>
</dbReference>
<dbReference type="Proteomes" id="UP000070366">
    <property type="component" value="Unassembled WGS sequence"/>
</dbReference>
<accession>A0A136Q1E0</accession>
<dbReference type="OrthoDB" id="9781189at2"/>
<reference evidence="3" key="1">
    <citation type="submission" date="2016-02" db="EMBL/GenBank/DDBJ databases">
        <authorList>
            <person name="Mitreva M."/>
            <person name="Pepin K.H."/>
            <person name="Mihindukulasuriya K.A."/>
            <person name="Fulton R."/>
            <person name="Fronick C."/>
            <person name="O'Laughlin M."/>
            <person name="Miner T."/>
            <person name="Herter B."/>
            <person name="Rosa B.A."/>
            <person name="Cordes M."/>
            <person name="Tomlinson C."/>
            <person name="Wollam A."/>
            <person name="Palsikar V.B."/>
            <person name="Mardis E.R."/>
            <person name="Wilson R.K."/>
        </authorList>
    </citation>
    <scope>NUCLEOTIDE SEQUENCE [LARGE SCALE GENOMIC DNA]</scope>
    <source>
        <strain evidence="3">DSM 22607</strain>
    </source>
</reference>
<dbReference type="Pfam" id="PF12706">
    <property type="entry name" value="Lactamase_B_2"/>
    <property type="match status" value="1"/>
</dbReference>